<evidence type="ECO:0000313" key="2">
    <source>
        <dbReference type="EMBL" id="KAF0724608.1"/>
    </source>
</evidence>
<keyword evidence="3" id="KW-1185">Reference proteome</keyword>
<gene>
    <name evidence="2" type="ORF">Ae201684_016674</name>
</gene>
<dbReference type="InterPro" id="IPR008271">
    <property type="entry name" value="Ser/Thr_kinase_AS"/>
</dbReference>
<dbReference type="Proteomes" id="UP000481153">
    <property type="component" value="Unassembled WGS sequence"/>
</dbReference>
<dbReference type="PANTHER" id="PTHR44329:SF214">
    <property type="entry name" value="PROTEIN KINASE DOMAIN-CONTAINING PROTEIN"/>
    <property type="match status" value="1"/>
</dbReference>
<dbReference type="InterPro" id="IPR000719">
    <property type="entry name" value="Prot_kinase_dom"/>
</dbReference>
<dbReference type="EMBL" id="VJMJ01000266">
    <property type="protein sequence ID" value="KAF0724608.1"/>
    <property type="molecule type" value="Genomic_DNA"/>
</dbReference>
<accession>A0A6G0WBG7</accession>
<evidence type="ECO:0000259" key="1">
    <source>
        <dbReference type="PROSITE" id="PS50011"/>
    </source>
</evidence>
<dbReference type="SMART" id="SM00220">
    <property type="entry name" value="S_TKc"/>
    <property type="match status" value="1"/>
</dbReference>
<organism evidence="2 3">
    <name type="scientific">Aphanomyces euteiches</name>
    <dbReference type="NCBI Taxonomy" id="100861"/>
    <lineage>
        <taxon>Eukaryota</taxon>
        <taxon>Sar</taxon>
        <taxon>Stramenopiles</taxon>
        <taxon>Oomycota</taxon>
        <taxon>Saprolegniomycetes</taxon>
        <taxon>Saprolegniales</taxon>
        <taxon>Verrucalvaceae</taxon>
        <taxon>Aphanomyces</taxon>
    </lineage>
</organism>
<comment type="caution">
    <text evidence="2">The sequence shown here is derived from an EMBL/GenBank/DDBJ whole genome shotgun (WGS) entry which is preliminary data.</text>
</comment>
<dbReference type="InterPro" id="IPR011009">
    <property type="entry name" value="Kinase-like_dom_sf"/>
</dbReference>
<dbReference type="GO" id="GO:0004674">
    <property type="term" value="F:protein serine/threonine kinase activity"/>
    <property type="evidence" value="ECO:0007669"/>
    <property type="project" value="TreeGrafter"/>
</dbReference>
<dbReference type="PROSITE" id="PS50011">
    <property type="entry name" value="PROTEIN_KINASE_DOM"/>
    <property type="match status" value="1"/>
</dbReference>
<reference evidence="2 3" key="1">
    <citation type="submission" date="2019-07" db="EMBL/GenBank/DDBJ databases">
        <title>Genomics analysis of Aphanomyces spp. identifies a new class of oomycete effector associated with host adaptation.</title>
        <authorList>
            <person name="Gaulin E."/>
        </authorList>
    </citation>
    <scope>NUCLEOTIDE SEQUENCE [LARGE SCALE GENOMIC DNA]</scope>
    <source>
        <strain evidence="2 3">ATCC 201684</strain>
    </source>
</reference>
<dbReference type="GO" id="GO:0005524">
    <property type="term" value="F:ATP binding"/>
    <property type="evidence" value="ECO:0007669"/>
    <property type="project" value="InterPro"/>
</dbReference>
<dbReference type="PIRSF" id="PIRSF000654">
    <property type="entry name" value="Integrin-linked_kinase"/>
    <property type="match status" value="1"/>
</dbReference>
<dbReference type="Pfam" id="PF00069">
    <property type="entry name" value="Pkinase"/>
    <property type="match status" value="1"/>
</dbReference>
<dbReference type="VEuPathDB" id="FungiDB:AeMF1_010503"/>
<evidence type="ECO:0000313" key="3">
    <source>
        <dbReference type="Proteomes" id="UP000481153"/>
    </source>
</evidence>
<dbReference type="PROSITE" id="PS00108">
    <property type="entry name" value="PROTEIN_KINASE_ST"/>
    <property type="match status" value="1"/>
</dbReference>
<dbReference type="PANTHER" id="PTHR44329">
    <property type="entry name" value="SERINE/THREONINE-PROTEIN KINASE TNNI3K-RELATED"/>
    <property type="match status" value="1"/>
</dbReference>
<dbReference type="InterPro" id="IPR051681">
    <property type="entry name" value="Ser/Thr_Kinases-Pseudokinases"/>
</dbReference>
<sequence length="247" mass="27462">MKRLLPNHVDNTQLIDDFMHEIRVYATLSHPRIVQFYGITWTTINNLSIVMEFMPHGDVWSLVTSAPPTSWHAPLHPTIAVSKLSIALDVLTGLIYLHSLPVIHRDLKAKNILLGPQMEAKLSDFGTSRPWDDLTMTAEIGTAAWIAPEVLRGVRYTSQADIYSFGVFLSELDTVVMPYADIFTDPNASVTMTRTRIALLVVAGEISPRFLPESPIRSIAAQCLSHNPEARPTASQLYSILNAAAMR</sequence>
<dbReference type="SUPFAM" id="SSF56112">
    <property type="entry name" value="Protein kinase-like (PK-like)"/>
    <property type="match status" value="1"/>
</dbReference>
<dbReference type="Gene3D" id="1.10.510.10">
    <property type="entry name" value="Transferase(Phosphotransferase) domain 1"/>
    <property type="match status" value="1"/>
</dbReference>
<dbReference type="AlphaFoldDB" id="A0A6G0WBG7"/>
<feature type="domain" description="Protein kinase" evidence="1">
    <location>
        <begin position="1"/>
        <end position="241"/>
    </location>
</feature>
<protein>
    <recommendedName>
        <fullName evidence="1">Protein kinase domain-containing protein</fullName>
    </recommendedName>
</protein>
<proteinExistence type="predicted"/>
<name>A0A6G0WBG7_9STRA</name>